<evidence type="ECO:0000256" key="1">
    <source>
        <dbReference type="ARBA" id="ARBA00004370"/>
    </source>
</evidence>
<dbReference type="EMBL" id="GG666509">
    <property type="protein sequence ID" value="EEN60920.1"/>
    <property type="molecule type" value="Genomic_DNA"/>
</dbReference>
<dbReference type="InParanoid" id="C3YFF7"/>
<evidence type="ECO:0000256" key="4">
    <source>
        <dbReference type="ARBA" id="ARBA00022989"/>
    </source>
</evidence>
<feature type="transmembrane region" description="Helical" evidence="6">
    <location>
        <begin position="137"/>
        <end position="164"/>
    </location>
</feature>
<evidence type="ECO:0000256" key="6">
    <source>
        <dbReference type="SAM" id="Phobius"/>
    </source>
</evidence>
<accession>C3YFF7</accession>
<organism>
    <name type="scientific">Branchiostoma floridae</name>
    <name type="common">Florida lancelet</name>
    <name type="synonym">Amphioxus</name>
    <dbReference type="NCBI Taxonomy" id="7739"/>
    <lineage>
        <taxon>Eukaryota</taxon>
        <taxon>Metazoa</taxon>
        <taxon>Chordata</taxon>
        <taxon>Cephalochordata</taxon>
        <taxon>Leptocardii</taxon>
        <taxon>Amphioxiformes</taxon>
        <taxon>Branchiostomatidae</taxon>
        <taxon>Branchiostoma</taxon>
    </lineage>
</organism>
<dbReference type="PANTHER" id="PTHR14948">
    <property type="entry name" value="NG5"/>
    <property type="match status" value="1"/>
</dbReference>
<dbReference type="PANTHER" id="PTHR14948:SF44">
    <property type="entry name" value="PROLINE-RICH TRANSMEMBRANE PROTEIN 1-LIKE"/>
    <property type="match status" value="1"/>
</dbReference>
<comment type="similarity">
    <text evidence="2">Belongs to the CD225/Dispanin family.</text>
</comment>
<evidence type="ECO:0000256" key="5">
    <source>
        <dbReference type="ARBA" id="ARBA00023136"/>
    </source>
</evidence>
<evidence type="ECO:0000256" key="3">
    <source>
        <dbReference type="ARBA" id="ARBA00022692"/>
    </source>
</evidence>
<dbReference type="GO" id="GO:0016020">
    <property type="term" value="C:membrane"/>
    <property type="evidence" value="ECO:0007669"/>
    <property type="project" value="UniProtKB-SubCell"/>
</dbReference>
<feature type="transmembrane region" description="Helical" evidence="6">
    <location>
        <begin position="94"/>
        <end position="116"/>
    </location>
</feature>
<dbReference type="STRING" id="7739.C3YFF7"/>
<keyword evidence="4 6" id="KW-1133">Transmembrane helix</keyword>
<comment type="subcellular location">
    <subcellularLocation>
        <location evidence="1">Membrane</location>
    </subcellularLocation>
</comment>
<dbReference type="InterPro" id="IPR051423">
    <property type="entry name" value="CD225/Dispanin"/>
</dbReference>
<proteinExistence type="inferred from homology"/>
<evidence type="ECO:0008006" key="8">
    <source>
        <dbReference type="Google" id="ProtNLM"/>
    </source>
</evidence>
<keyword evidence="3 6" id="KW-0812">Transmembrane</keyword>
<dbReference type="InterPro" id="IPR007593">
    <property type="entry name" value="CD225/Dispanin_fam"/>
</dbReference>
<dbReference type="eggNOG" id="ENOG502QPQE">
    <property type="taxonomic scope" value="Eukaryota"/>
</dbReference>
<sequence>MSRSFAFLLICTKAHSDKDFHANAIWYKGRVTSAVGSCGGNDQLTLPVFTSVAMEMHPPNVVHPAPVQQTVVQTVPATQVVIAEGRPQDHFGCALFTCLCCFWPTGIVALVFSCQVSQKLNDGDYAGARDSSSSANLWWKITLGIGIALWIIGLIMIPVYYFVILPAAFLSSFL</sequence>
<gene>
    <name evidence="7" type="ORF">BRAFLDRAFT_77241</name>
</gene>
<dbReference type="AlphaFoldDB" id="C3YFF7"/>
<reference evidence="7" key="1">
    <citation type="journal article" date="2008" name="Nature">
        <title>The amphioxus genome and the evolution of the chordate karyotype.</title>
        <authorList>
            <consortium name="US DOE Joint Genome Institute (JGI-PGF)"/>
            <person name="Putnam N.H."/>
            <person name="Butts T."/>
            <person name="Ferrier D.E.K."/>
            <person name="Furlong R.F."/>
            <person name="Hellsten U."/>
            <person name="Kawashima T."/>
            <person name="Robinson-Rechavi M."/>
            <person name="Shoguchi E."/>
            <person name="Terry A."/>
            <person name="Yu J.-K."/>
            <person name="Benito-Gutierrez E.L."/>
            <person name="Dubchak I."/>
            <person name="Garcia-Fernandez J."/>
            <person name="Gibson-Brown J.J."/>
            <person name="Grigoriev I.V."/>
            <person name="Horton A.C."/>
            <person name="de Jong P.J."/>
            <person name="Jurka J."/>
            <person name="Kapitonov V.V."/>
            <person name="Kohara Y."/>
            <person name="Kuroki Y."/>
            <person name="Lindquist E."/>
            <person name="Lucas S."/>
            <person name="Osoegawa K."/>
            <person name="Pennacchio L.A."/>
            <person name="Salamov A.A."/>
            <person name="Satou Y."/>
            <person name="Sauka-Spengler T."/>
            <person name="Schmutz J."/>
            <person name="Shin-I T."/>
            <person name="Toyoda A."/>
            <person name="Bronner-Fraser M."/>
            <person name="Fujiyama A."/>
            <person name="Holland L.Z."/>
            <person name="Holland P.W.H."/>
            <person name="Satoh N."/>
            <person name="Rokhsar D.S."/>
        </authorList>
    </citation>
    <scope>NUCLEOTIDE SEQUENCE [LARGE SCALE GENOMIC DNA]</scope>
    <source>
        <strain evidence="7">S238N-H82</strain>
        <tissue evidence="7">Testes</tissue>
    </source>
</reference>
<evidence type="ECO:0000256" key="2">
    <source>
        <dbReference type="ARBA" id="ARBA00006843"/>
    </source>
</evidence>
<keyword evidence="5 6" id="KW-0472">Membrane</keyword>
<name>C3YFF7_BRAFL</name>
<evidence type="ECO:0000313" key="7">
    <source>
        <dbReference type="EMBL" id="EEN60920.1"/>
    </source>
</evidence>
<dbReference type="Pfam" id="PF04505">
    <property type="entry name" value="CD225"/>
    <property type="match status" value="1"/>
</dbReference>
<protein>
    <recommendedName>
        <fullName evidence="8">Transmembrane protein 91</fullName>
    </recommendedName>
</protein>